<proteinExistence type="predicted"/>
<dbReference type="PROSITE" id="PS50005">
    <property type="entry name" value="TPR"/>
    <property type="match status" value="1"/>
</dbReference>
<dbReference type="SUPFAM" id="SSF48452">
    <property type="entry name" value="TPR-like"/>
    <property type="match status" value="1"/>
</dbReference>
<sequence length="577" mass="63984">MTLQKSTLTNSPRKLLAPNIPSAAQNTSRPALSVQEAKDLWEHAVLLFKNYDWSEAVVCTQRLLRRSQHIAGFDRAAVWANLGILRMHLGEYYLALEAFERAMKEAGVSTADETDLDDQHSSTARRHIDTFPYQECPSPASTTLSLFLPSSPSPQPWQQQPPPPRNQRSTSAQAPAEAGSLPLSLLRRTDAALAKHVTTTLSKHFASATDNCGVGIDRTGHKQPSDNRHKRRQQQQQRDPLFPPTTAIFPFLAGLAAYHLPRDAADPASTAAALRAAQRLFRTCLALLPEEVKQVHLAPRGLAWVLERTRVLWNVRICGVEAEVEEGSGQLVAGERWGVNGMPGREKEHEAEADGGVRRLATICLGDVWLVSSGRDPDLEHHVQHPPNPLAEGKVQPRPPDAFPQIQILSPSKPSHSTTRPSHHYDEILRTIKNATRKTKKKKKKEGIGSDTAAFARLPIALGQTKTLTRHTYARTHTSKFQMQENHTESEGWESLVGHARIPALRAQQLLLLYCHISFHAVPAKAKRTSSLQARKIETEAKATQRTMFPSKLDYFAVKEKVPPAMICVPAGRGVFL</sequence>
<protein>
    <recommendedName>
        <fullName evidence="5">Tetratricopeptide-like helical</fullName>
    </recommendedName>
</protein>
<feature type="compositionally biased region" description="Polar residues" evidence="2">
    <location>
        <begin position="1"/>
        <end position="12"/>
    </location>
</feature>
<dbReference type="Gene3D" id="1.25.40.10">
    <property type="entry name" value="Tetratricopeptide repeat domain"/>
    <property type="match status" value="1"/>
</dbReference>
<gene>
    <name evidence="3" type="ORF">B0J12DRAFT_699818</name>
</gene>
<evidence type="ECO:0000256" key="1">
    <source>
        <dbReference type="PROSITE-ProRule" id="PRU00339"/>
    </source>
</evidence>
<feature type="region of interest" description="Disordered" evidence="2">
    <location>
        <begin position="1"/>
        <end position="28"/>
    </location>
</feature>
<evidence type="ECO:0000313" key="4">
    <source>
        <dbReference type="Proteomes" id="UP000774617"/>
    </source>
</evidence>
<comment type="caution">
    <text evidence="3">The sequence shown here is derived from an EMBL/GenBank/DDBJ whole genome shotgun (WGS) entry which is preliminary data.</text>
</comment>
<feature type="compositionally biased region" description="Pro residues" evidence="2">
    <location>
        <begin position="151"/>
        <end position="165"/>
    </location>
</feature>
<evidence type="ECO:0008006" key="5">
    <source>
        <dbReference type="Google" id="ProtNLM"/>
    </source>
</evidence>
<keyword evidence="1" id="KW-0802">TPR repeat</keyword>
<keyword evidence="4" id="KW-1185">Reference proteome</keyword>
<feature type="compositionally biased region" description="Basic and acidic residues" evidence="2">
    <location>
        <begin position="218"/>
        <end position="227"/>
    </location>
</feature>
<feature type="region of interest" description="Disordered" evidence="2">
    <location>
        <begin position="378"/>
        <end position="402"/>
    </location>
</feature>
<reference evidence="3 4" key="1">
    <citation type="journal article" date="2021" name="Nat. Commun.">
        <title>Genetic determinants of endophytism in the Arabidopsis root mycobiome.</title>
        <authorList>
            <person name="Mesny F."/>
            <person name="Miyauchi S."/>
            <person name="Thiergart T."/>
            <person name="Pickel B."/>
            <person name="Atanasova L."/>
            <person name="Karlsson M."/>
            <person name="Huettel B."/>
            <person name="Barry K.W."/>
            <person name="Haridas S."/>
            <person name="Chen C."/>
            <person name="Bauer D."/>
            <person name="Andreopoulos W."/>
            <person name="Pangilinan J."/>
            <person name="LaButti K."/>
            <person name="Riley R."/>
            <person name="Lipzen A."/>
            <person name="Clum A."/>
            <person name="Drula E."/>
            <person name="Henrissat B."/>
            <person name="Kohler A."/>
            <person name="Grigoriev I.V."/>
            <person name="Martin F.M."/>
            <person name="Hacquard S."/>
        </authorList>
    </citation>
    <scope>NUCLEOTIDE SEQUENCE [LARGE SCALE GENOMIC DNA]</scope>
    <source>
        <strain evidence="3 4">MPI-SDFR-AT-0080</strain>
    </source>
</reference>
<accession>A0ABQ8G9B9</accession>
<dbReference type="EMBL" id="JAGTJR010000014">
    <property type="protein sequence ID" value="KAH7049169.1"/>
    <property type="molecule type" value="Genomic_DNA"/>
</dbReference>
<feature type="region of interest" description="Disordered" evidence="2">
    <location>
        <begin position="142"/>
        <end position="178"/>
    </location>
</feature>
<feature type="repeat" description="TPR" evidence="1">
    <location>
        <begin position="76"/>
        <end position="109"/>
    </location>
</feature>
<dbReference type="Proteomes" id="UP000774617">
    <property type="component" value="Unassembled WGS sequence"/>
</dbReference>
<dbReference type="InterPro" id="IPR011990">
    <property type="entry name" value="TPR-like_helical_dom_sf"/>
</dbReference>
<dbReference type="InterPro" id="IPR019734">
    <property type="entry name" value="TPR_rpt"/>
</dbReference>
<organism evidence="3 4">
    <name type="scientific">Macrophomina phaseolina</name>
    <dbReference type="NCBI Taxonomy" id="35725"/>
    <lineage>
        <taxon>Eukaryota</taxon>
        <taxon>Fungi</taxon>
        <taxon>Dikarya</taxon>
        <taxon>Ascomycota</taxon>
        <taxon>Pezizomycotina</taxon>
        <taxon>Dothideomycetes</taxon>
        <taxon>Dothideomycetes incertae sedis</taxon>
        <taxon>Botryosphaeriales</taxon>
        <taxon>Botryosphaeriaceae</taxon>
        <taxon>Macrophomina</taxon>
    </lineage>
</organism>
<evidence type="ECO:0000256" key="2">
    <source>
        <dbReference type="SAM" id="MobiDB-lite"/>
    </source>
</evidence>
<evidence type="ECO:0000313" key="3">
    <source>
        <dbReference type="EMBL" id="KAH7049169.1"/>
    </source>
</evidence>
<name>A0ABQ8G9B9_9PEZI</name>
<feature type="region of interest" description="Disordered" evidence="2">
    <location>
        <begin position="210"/>
        <end position="243"/>
    </location>
</feature>